<evidence type="ECO:0000313" key="2">
    <source>
        <dbReference type="Proteomes" id="UP000280708"/>
    </source>
</evidence>
<gene>
    <name evidence="1" type="ORF">EBF16_20045</name>
</gene>
<organism evidence="1 2">
    <name type="scientific">Sphingobium yanoikuyae</name>
    <name type="common">Sphingomonas yanoikuyae</name>
    <dbReference type="NCBI Taxonomy" id="13690"/>
    <lineage>
        <taxon>Bacteria</taxon>
        <taxon>Pseudomonadati</taxon>
        <taxon>Pseudomonadota</taxon>
        <taxon>Alphaproteobacteria</taxon>
        <taxon>Sphingomonadales</taxon>
        <taxon>Sphingomonadaceae</taxon>
        <taxon>Sphingobium</taxon>
    </lineage>
</organism>
<sequence length="170" mass="19218">MTPARDRAGSGTAMAARTHNTDIELIWIEKRLEHWIRFGNAVDETILSRRTRILRFPPGSPVAFVRWSASDYGTIRSRIDIMRTMMPGEACSPLPFVRPGAQIWLSIEGWPKVRWVLETIDAIEAAGIDPCTVAPEHWSHVANRIAAGEPPRAYTVERHAVWRKRQALGL</sequence>
<dbReference type="Pfam" id="PF11000">
    <property type="entry name" value="DUF2840"/>
    <property type="match status" value="1"/>
</dbReference>
<proteinExistence type="predicted"/>
<dbReference type="EMBL" id="CP033230">
    <property type="protein sequence ID" value="AYO78972.1"/>
    <property type="molecule type" value="Genomic_DNA"/>
</dbReference>
<name>A0A085K4B7_SPHYA</name>
<dbReference type="Proteomes" id="UP000280708">
    <property type="component" value="Chromosome"/>
</dbReference>
<evidence type="ECO:0000313" key="1">
    <source>
        <dbReference type="EMBL" id="AYO78972.1"/>
    </source>
</evidence>
<protein>
    <submittedName>
        <fullName evidence="1">DUF2840 domain-containing protein</fullName>
    </submittedName>
</protein>
<dbReference type="InterPro" id="IPR021263">
    <property type="entry name" value="DUF2840"/>
</dbReference>
<dbReference type="AlphaFoldDB" id="A0A085K4B7"/>
<accession>A0A085K4B7</accession>
<dbReference type="RefSeq" id="WP_037509543.1">
    <property type="nucleotide sequence ID" value="NZ_CP033230.1"/>
</dbReference>
<reference evidence="1 2" key="1">
    <citation type="submission" date="2018-10" db="EMBL/GenBank/DDBJ databases">
        <title>Characterization and genome analysis of a novel bacterium Sphingobium yanoikuyae SJTF8 capable of degrading PAHs.</title>
        <authorList>
            <person name="Yin C."/>
            <person name="Xiong W."/>
            <person name="Liang R."/>
        </authorList>
    </citation>
    <scope>NUCLEOTIDE SEQUENCE [LARGE SCALE GENOMIC DNA]</scope>
    <source>
        <strain evidence="1 2">SJTF8</strain>
    </source>
</reference>